<dbReference type="HOGENOM" id="CLU_3187429_0_0_10"/>
<dbReference type="Proteomes" id="UP000005580">
    <property type="component" value="Unassembled WGS sequence"/>
</dbReference>
<evidence type="ECO:0000313" key="2">
    <source>
        <dbReference type="Proteomes" id="UP000005580"/>
    </source>
</evidence>
<name>E7RRR6_9BACT</name>
<keyword evidence="2" id="KW-1185">Reference proteome</keyword>
<proteinExistence type="predicted"/>
<accession>E7RRR6</accession>
<reference evidence="1" key="1">
    <citation type="submission" date="2011-01" db="EMBL/GenBank/DDBJ databases">
        <authorList>
            <person name="Muzny D."/>
            <person name="Qin X."/>
            <person name="Buhay C."/>
            <person name="Dugan-Rocha S."/>
            <person name="Ding Y."/>
            <person name="Chen G."/>
            <person name="Hawes A."/>
            <person name="Holder M."/>
            <person name="Jhangiani S."/>
            <person name="Johnson A."/>
            <person name="Khan Z."/>
            <person name="Li Z."/>
            <person name="Liu W."/>
            <person name="Liu X."/>
            <person name="Perez L."/>
            <person name="Shen H."/>
            <person name="Wang Q."/>
            <person name="Watt J."/>
            <person name="Xi L."/>
            <person name="Xin Y."/>
            <person name="Zhou J."/>
            <person name="Deng J."/>
            <person name="Jiang H."/>
            <person name="Liu Y."/>
            <person name="Qu J."/>
            <person name="Song X.-Z."/>
            <person name="Zhang L."/>
            <person name="Villasana D."/>
            <person name="Johnson A."/>
            <person name="Liu J."/>
            <person name="Liyanage D."/>
            <person name="Lorensuhewa L."/>
            <person name="Robinson T."/>
            <person name="Song A."/>
            <person name="Song B.-B."/>
            <person name="Dinh H."/>
            <person name="Thornton R."/>
            <person name="Coyle M."/>
            <person name="Francisco L."/>
            <person name="Jackson L."/>
            <person name="Javaid M."/>
            <person name="Korchina V."/>
            <person name="Kovar C."/>
            <person name="Mata R."/>
            <person name="Mathew T."/>
            <person name="Ngo R."/>
            <person name="Nguyen L."/>
            <person name="Nguyen N."/>
            <person name="Okwuonu G."/>
            <person name="Ongeri F."/>
            <person name="Pham C."/>
            <person name="Simmons D."/>
            <person name="Wilczek-Boney K."/>
            <person name="Hale W."/>
            <person name="Jakkamsetti A."/>
            <person name="Pham P."/>
            <person name="Ruth R."/>
            <person name="San Lucas F."/>
            <person name="Warren J."/>
            <person name="Zhang J."/>
            <person name="Zhao Z."/>
            <person name="Zhou C."/>
            <person name="Zhu D."/>
            <person name="Lee S."/>
            <person name="Bess C."/>
            <person name="Blankenburg K."/>
            <person name="Forbes L."/>
            <person name="Fu Q."/>
            <person name="Gubbala S."/>
            <person name="Hirani K."/>
            <person name="Jayaseelan J.C."/>
            <person name="Lara F."/>
            <person name="Munidasa M."/>
            <person name="Palculict T."/>
            <person name="Patil S."/>
            <person name="Pu L.-L."/>
            <person name="Saada N."/>
            <person name="Tang L."/>
            <person name="Weissenberger G."/>
            <person name="Zhu Y."/>
            <person name="Hemphill L."/>
            <person name="Shang Y."/>
            <person name="Youmans B."/>
            <person name="Ayvaz T."/>
            <person name="Ross M."/>
            <person name="Santibanez J."/>
            <person name="Aqrawi P."/>
            <person name="Gross S."/>
            <person name="Joshi V."/>
            <person name="Fowler G."/>
            <person name="Nazareth L."/>
            <person name="Reid J."/>
            <person name="Worley K."/>
            <person name="Petrosino J."/>
            <person name="Highlander S."/>
            <person name="Gibbs R."/>
        </authorList>
    </citation>
    <scope>NUCLEOTIDE SEQUENCE [LARGE SCALE GENOMIC DNA]</scope>
    <source>
        <strain evidence="1">ATCC 33269</strain>
    </source>
</reference>
<dbReference type="AlphaFoldDB" id="E7RRR6"/>
<gene>
    <name evidence="1" type="ORF">HMPREF0663_11867</name>
</gene>
<sequence length="46" mass="5450">MVLFDCRKCLLNTACRYIRDRVLLYLGRNGLIMPVDRHHNSNTLML</sequence>
<protein>
    <submittedName>
        <fullName evidence="1">Uncharacterized protein</fullName>
    </submittedName>
</protein>
<comment type="caution">
    <text evidence="1">The sequence shown here is derived from an EMBL/GenBank/DDBJ whole genome shotgun (WGS) entry which is preliminary data.</text>
</comment>
<evidence type="ECO:0000313" key="1">
    <source>
        <dbReference type="EMBL" id="EFZ36954.1"/>
    </source>
</evidence>
<organism evidence="1 2">
    <name type="scientific">Hoylesella oralis ATCC 33269</name>
    <dbReference type="NCBI Taxonomy" id="873533"/>
    <lineage>
        <taxon>Bacteria</taxon>
        <taxon>Pseudomonadati</taxon>
        <taxon>Bacteroidota</taxon>
        <taxon>Bacteroidia</taxon>
        <taxon>Bacteroidales</taxon>
        <taxon>Prevotellaceae</taxon>
        <taxon>Hoylesella</taxon>
    </lineage>
</organism>
<dbReference type="EMBL" id="AEPE02000005">
    <property type="protein sequence ID" value="EFZ36954.1"/>
    <property type="molecule type" value="Genomic_DNA"/>
</dbReference>